<dbReference type="OrthoDB" id="44520at2759"/>
<proteinExistence type="predicted"/>
<dbReference type="EMBL" id="CAICTM010000959">
    <property type="protein sequence ID" value="CAB9518760.1"/>
    <property type="molecule type" value="Genomic_DNA"/>
</dbReference>
<evidence type="ECO:0000313" key="3">
    <source>
        <dbReference type="Proteomes" id="UP001153069"/>
    </source>
</evidence>
<feature type="compositionally biased region" description="Basic and acidic residues" evidence="1">
    <location>
        <begin position="398"/>
        <end position="407"/>
    </location>
</feature>
<accession>A0A9N8EE65</accession>
<feature type="region of interest" description="Disordered" evidence="1">
    <location>
        <begin position="387"/>
        <end position="407"/>
    </location>
</feature>
<feature type="compositionally biased region" description="Low complexity" evidence="1">
    <location>
        <begin position="50"/>
        <end position="63"/>
    </location>
</feature>
<keyword evidence="3" id="KW-1185">Reference proteome</keyword>
<dbReference type="Proteomes" id="UP001153069">
    <property type="component" value="Unassembled WGS sequence"/>
</dbReference>
<comment type="caution">
    <text evidence="2">The sequence shown here is derived from an EMBL/GenBank/DDBJ whole genome shotgun (WGS) entry which is preliminary data.</text>
</comment>
<evidence type="ECO:0000313" key="2">
    <source>
        <dbReference type="EMBL" id="CAB9518760.1"/>
    </source>
</evidence>
<sequence length="538" mass="59960">MDSTELASAVALASLASFSPSTQKPTSKPFDPQNSQHVERAFSMPAALESRSPSSDPMPVSPDVRSPIRAIKRVSFANSNTPPTGDTQETFDFHHAARAPPSAQAFPIQFPPNAVTVLPGRPDFSHPWMHPRMPPHPPPHHPPPRMMHGQSFSTDLHWICDYCNAAAFSTYEEACVHEQACKMQCRQHGTGSPRFPLGQQQSSMATAGKSKVEGETGNEVPTRAASNVEWFSGSVSLCIPDSDAEWLSEINCFLRKYCVEAFSATEEDVLSTSKRGRITLHQVGIRCVHCKHKPLKERAVAAVSYPTSVAGIYESVKRFHRIHVEHCECIPDQVRAKMVELNNLNIWIPTTRQYWTDSARALGMVDTDEGIRFSCDPQFIRSVNAPDTAETTASSQQARKDEGQRLKDGDHIVFPEDMMIVPAYVYFLMRQVESCHFSEVDRFVARSKGPVGYPGFQCRHCSGHAGLGKYFPVSAKTLSTNSTSQNIHAHLLKCRKCPDAIKEKLVALKVEKSRAPRLEPGWRKLFFDKVWQRLHGAN</sequence>
<protein>
    <submittedName>
        <fullName evidence="2">Uncharacterized protein</fullName>
    </submittedName>
</protein>
<gene>
    <name evidence="2" type="ORF">SEMRO_961_G225050.1</name>
</gene>
<organism evidence="2 3">
    <name type="scientific">Seminavis robusta</name>
    <dbReference type="NCBI Taxonomy" id="568900"/>
    <lineage>
        <taxon>Eukaryota</taxon>
        <taxon>Sar</taxon>
        <taxon>Stramenopiles</taxon>
        <taxon>Ochrophyta</taxon>
        <taxon>Bacillariophyta</taxon>
        <taxon>Bacillariophyceae</taxon>
        <taxon>Bacillariophycidae</taxon>
        <taxon>Naviculales</taxon>
        <taxon>Naviculaceae</taxon>
        <taxon>Seminavis</taxon>
    </lineage>
</organism>
<reference evidence="2" key="1">
    <citation type="submission" date="2020-06" db="EMBL/GenBank/DDBJ databases">
        <authorList>
            <consortium name="Plant Systems Biology data submission"/>
        </authorList>
    </citation>
    <scope>NUCLEOTIDE SEQUENCE</scope>
    <source>
        <strain evidence="2">D6</strain>
    </source>
</reference>
<name>A0A9N8EE65_9STRA</name>
<evidence type="ECO:0000256" key="1">
    <source>
        <dbReference type="SAM" id="MobiDB-lite"/>
    </source>
</evidence>
<feature type="region of interest" description="Disordered" evidence="1">
    <location>
        <begin position="16"/>
        <end position="63"/>
    </location>
</feature>
<dbReference type="AlphaFoldDB" id="A0A9N8EE65"/>
<feature type="region of interest" description="Disordered" evidence="1">
    <location>
        <begin position="192"/>
        <end position="220"/>
    </location>
</feature>
<feature type="compositionally biased region" description="Polar residues" evidence="1">
    <location>
        <begin position="22"/>
        <end position="36"/>
    </location>
</feature>